<evidence type="ECO:0000256" key="3">
    <source>
        <dbReference type="SAM" id="MobiDB-lite"/>
    </source>
</evidence>
<dbReference type="InterPro" id="IPR003423">
    <property type="entry name" value="OMP_efflux"/>
</dbReference>
<dbReference type="RefSeq" id="WP_142831098.1">
    <property type="nucleotide sequence ID" value="NZ_CP117268.1"/>
</dbReference>
<gene>
    <name evidence="4" type="ORF">PR018_22440</name>
</gene>
<comment type="similarity">
    <text evidence="1 2">Belongs to the outer membrane factor (OMF) (TC 1.B.17) family.</text>
</comment>
<evidence type="ECO:0000256" key="2">
    <source>
        <dbReference type="RuleBase" id="RU362097"/>
    </source>
</evidence>
<organism evidence="4 5">
    <name type="scientific">Rhizobium rhododendri</name>
    <dbReference type="NCBI Taxonomy" id="2506430"/>
    <lineage>
        <taxon>Bacteria</taxon>
        <taxon>Pseudomonadati</taxon>
        <taxon>Pseudomonadota</taxon>
        <taxon>Alphaproteobacteria</taxon>
        <taxon>Hyphomicrobiales</taxon>
        <taxon>Rhizobiaceae</taxon>
        <taxon>Rhizobium/Agrobacterium group</taxon>
        <taxon>Rhizobium</taxon>
    </lineage>
</organism>
<comment type="subcellular location">
    <subcellularLocation>
        <location evidence="2">Cell membrane</location>
        <topology evidence="2">Lipid-anchor</topology>
    </subcellularLocation>
</comment>
<geneLocation type="plasmid" evidence="4 5">
    <name>unnamed1</name>
</geneLocation>
<dbReference type="EMBL" id="CP117268">
    <property type="protein sequence ID" value="WFS25048.1"/>
    <property type="molecule type" value="Genomic_DNA"/>
</dbReference>
<keyword evidence="4" id="KW-0614">Plasmid</keyword>
<dbReference type="InterPro" id="IPR010131">
    <property type="entry name" value="MdtP/NodT-like"/>
</dbReference>
<name>A0ABY8IMU6_9HYPH</name>
<dbReference type="Gene3D" id="1.20.1600.10">
    <property type="entry name" value="Outer membrane efflux proteins (OEP)"/>
    <property type="match status" value="1"/>
</dbReference>
<dbReference type="PROSITE" id="PS51257">
    <property type="entry name" value="PROKAR_LIPOPROTEIN"/>
    <property type="match status" value="1"/>
</dbReference>
<reference evidence="4 5" key="2">
    <citation type="journal article" date="2023" name="MicrobiologyOpen">
        <title>Genomics of the tumorigenes clade of the family Rhizobiaceae and description of Rhizobium rhododendri sp. nov.</title>
        <authorList>
            <person name="Kuzmanovic N."/>
            <person name="diCenzo G.C."/>
            <person name="Bunk B."/>
            <person name="Sproeer C."/>
            <person name="Fruehling A."/>
            <person name="Neumann-Schaal M."/>
            <person name="Overmann J."/>
            <person name="Smalla K."/>
        </authorList>
    </citation>
    <scope>NUCLEOTIDE SEQUENCE [LARGE SCALE GENOMIC DNA]</scope>
    <source>
        <strain evidence="5">rho-6.2</strain>
        <plasmid evidence="4 5">unnamed1</plasmid>
    </source>
</reference>
<evidence type="ECO:0000256" key="1">
    <source>
        <dbReference type="ARBA" id="ARBA00007613"/>
    </source>
</evidence>
<proteinExistence type="inferred from homology"/>
<dbReference type="NCBIfam" id="TIGR01845">
    <property type="entry name" value="outer_NodT"/>
    <property type="match status" value="1"/>
</dbReference>
<keyword evidence="2" id="KW-0812">Transmembrane</keyword>
<dbReference type="PANTHER" id="PTHR30203">
    <property type="entry name" value="OUTER MEMBRANE CATION EFFLUX PROTEIN"/>
    <property type="match status" value="1"/>
</dbReference>
<keyword evidence="2" id="KW-0472">Membrane</keyword>
<keyword evidence="5" id="KW-1185">Reference proteome</keyword>
<protein>
    <submittedName>
        <fullName evidence="4">Efflux transporter outer membrane subunit</fullName>
    </submittedName>
</protein>
<accession>A0ABY8IMU6</accession>
<keyword evidence="2" id="KW-0564">Palmitate</keyword>
<dbReference type="Gene3D" id="2.20.200.10">
    <property type="entry name" value="Outer membrane efflux proteins (OEP)"/>
    <property type="match status" value="1"/>
</dbReference>
<evidence type="ECO:0000313" key="4">
    <source>
        <dbReference type="EMBL" id="WFS25048.1"/>
    </source>
</evidence>
<feature type="region of interest" description="Disordered" evidence="3">
    <location>
        <begin position="465"/>
        <end position="485"/>
    </location>
</feature>
<keyword evidence="2" id="KW-1134">Transmembrane beta strand</keyword>
<evidence type="ECO:0000313" key="5">
    <source>
        <dbReference type="Proteomes" id="UP000318939"/>
    </source>
</evidence>
<sequence length="485" mass="51214">MVFISRCAPAILLVFSGCVSGPDYKPPIMPLPATFSEPSAGSSDGIVSREWWRAYSDETLEALVTRGLSQNITILSAIEAINAAQGDVVVAGSGGLPNIAVGADQTISGETGNLRTAASSTSTSRGGATSSWLLDFFGQYRRAREGALDSLDAAFATVDVARLAYVQDVVTGYINARYYQIRISIARENLKSRRDTLNLTKFQLTAGAASRLDVVQAEGLVNSTLSEVPGLEVSYRREVHHIAALLDAPAAEILELMKRGETQPVYKGGVFAGVPADLIRNRPDVRRDERQLAAAVAQIGIAQAQLLPSITLNGSISPSYIHTAGRGGGLTTWSFGPALNLPILDGGLLRANVKIAESNAKVAYLTWKGTVLTAVEEVENGLVAVNRDPQTIAALRAQVRSYRDAVSLSTASYKDGASSLLDVLDAQRSVTNAQQNLAAAVQQLATDYAALNVAIGAGLILPTDSKGQSRPAAEKHVAKLGVSNE</sequence>
<reference evidence="4 5" key="1">
    <citation type="journal article" date="2019" name="Phytopathology">
        <title>A Novel Group of Rhizobium tumorigenes-Like Agrobacteria Associated with Crown Gall Disease of Rhododendron and Blueberry.</title>
        <authorList>
            <person name="Kuzmanovic N."/>
            <person name="Behrens P."/>
            <person name="Idczak E."/>
            <person name="Wagner S."/>
            <person name="Gotz M."/>
            <person name="Sproer C."/>
            <person name="Bunk B."/>
            <person name="Overmann J."/>
            <person name="Smalla K."/>
        </authorList>
    </citation>
    <scope>NUCLEOTIDE SEQUENCE [LARGE SCALE GENOMIC DNA]</scope>
    <source>
        <strain evidence="5">rho-6.2</strain>
    </source>
</reference>
<dbReference type="Pfam" id="PF02321">
    <property type="entry name" value="OEP"/>
    <property type="match status" value="2"/>
</dbReference>
<keyword evidence="2" id="KW-0449">Lipoprotein</keyword>
<dbReference type="Proteomes" id="UP000318939">
    <property type="component" value="Plasmid unnamed1"/>
</dbReference>
<dbReference type="SUPFAM" id="SSF56954">
    <property type="entry name" value="Outer membrane efflux proteins (OEP)"/>
    <property type="match status" value="1"/>
</dbReference>